<proteinExistence type="predicted"/>
<dbReference type="Gene3D" id="3.30.565.10">
    <property type="entry name" value="Histidine kinase-like ATPase, C-terminal domain"/>
    <property type="match status" value="1"/>
</dbReference>
<dbReference type="PANTHER" id="PTHR35526:SF3">
    <property type="entry name" value="ANTI-SIGMA-F FACTOR RSBW"/>
    <property type="match status" value="1"/>
</dbReference>
<keyword evidence="4" id="KW-0547">Nucleotide-binding</keyword>
<sequence>MAPGNALTPQLIALCPGNAVRRYGFRLPAHAESVGRARQLTRDRLDHWDLDEQTRETAVLVVSELVTNAIVHAAGARVLCELREGEGHLRIAVEDQGYGPTGPQLHHTGVDECEGEGGRGLFLVDSLCSGWGAHDTSGYGPGRVVWAELPHTGRAAGTGVGSPRTPVTGAARETNGAAPVATGVPRGSGTPC</sequence>
<dbReference type="SUPFAM" id="SSF55874">
    <property type="entry name" value="ATPase domain of HSP90 chaperone/DNA topoisomerase II/histidine kinase"/>
    <property type="match status" value="1"/>
</dbReference>
<keyword evidence="1" id="KW-0418">Kinase</keyword>
<feature type="region of interest" description="Disordered" evidence="2">
    <location>
        <begin position="156"/>
        <end position="192"/>
    </location>
</feature>
<dbReference type="Pfam" id="PF13581">
    <property type="entry name" value="HATPase_c_2"/>
    <property type="match status" value="1"/>
</dbReference>
<dbReference type="EMBL" id="QQNA01000369">
    <property type="protein sequence ID" value="RDG32241.1"/>
    <property type="molecule type" value="Genomic_DNA"/>
</dbReference>
<dbReference type="Proteomes" id="UP000253741">
    <property type="component" value="Unassembled WGS sequence"/>
</dbReference>
<organism evidence="4 5">
    <name type="scientific">Streptomyces corynorhini</name>
    <dbReference type="NCBI Taxonomy" id="2282652"/>
    <lineage>
        <taxon>Bacteria</taxon>
        <taxon>Bacillati</taxon>
        <taxon>Actinomycetota</taxon>
        <taxon>Actinomycetes</taxon>
        <taxon>Kitasatosporales</taxon>
        <taxon>Streptomycetaceae</taxon>
        <taxon>Streptomyces</taxon>
    </lineage>
</organism>
<dbReference type="InterPro" id="IPR036890">
    <property type="entry name" value="HATPase_C_sf"/>
</dbReference>
<name>A0A370AS87_9ACTN</name>
<accession>A0A370AS87</accession>
<dbReference type="PANTHER" id="PTHR35526">
    <property type="entry name" value="ANTI-SIGMA-F FACTOR RSBW-RELATED"/>
    <property type="match status" value="1"/>
</dbReference>
<reference evidence="4 5" key="1">
    <citation type="submission" date="2018-07" db="EMBL/GenBank/DDBJ databases">
        <title>Streptomyces species from bats.</title>
        <authorList>
            <person name="Dunlap C."/>
        </authorList>
    </citation>
    <scope>NUCLEOTIDE SEQUENCE [LARGE SCALE GENOMIC DNA]</scope>
    <source>
        <strain evidence="4 5">AC230</strain>
    </source>
</reference>
<keyword evidence="1" id="KW-0808">Transferase</keyword>
<protein>
    <submittedName>
        <fullName evidence="4">ATP-binding protein</fullName>
    </submittedName>
</protein>
<dbReference type="InterPro" id="IPR050267">
    <property type="entry name" value="Anti-sigma-factor_SerPK"/>
</dbReference>
<evidence type="ECO:0000256" key="1">
    <source>
        <dbReference type="ARBA" id="ARBA00022527"/>
    </source>
</evidence>
<evidence type="ECO:0000313" key="4">
    <source>
        <dbReference type="EMBL" id="RDG32241.1"/>
    </source>
</evidence>
<gene>
    <name evidence="4" type="ORF">DVH02_32610</name>
</gene>
<evidence type="ECO:0000259" key="3">
    <source>
        <dbReference type="Pfam" id="PF13581"/>
    </source>
</evidence>
<keyword evidence="4" id="KW-0067">ATP-binding</keyword>
<dbReference type="GO" id="GO:0004674">
    <property type="term" value="F:protein serine/threonine kinase activity"/>
    <property type="evidence" value="ECO:0007669"/>
    <property type="project" value="UniProtKB-KW"/>
</dbReference>
<evidence type="ECO:0000313" key="5">
    <source>
        <dbReference type="Proteomes" id="UP000253741"/>
    </source>
</evidence>
<dbReference type="OrthoDB" id="3852691at2"/>
<keyword evidence="5" id="KW-1185">Reference proteome</keyword>
<evidence type="ECO:0000256" key="2">
    <source>
        <dbReference type="SAM" id="MobiDB-lite"/>
    </source>
</evidence>
<dbReference type="GO" id="GO:0005524">
    <property type="term" value="F:ATP binding"/>
    <property type="evidence" value="ECO:0007669"/>
    <property type="project" value="UniProtKB-KW"/>
</dbReference>
<dbReference type="CDD" id="cd16936">
    <property type="entry name" value="HATPase_RsbW-like"/>
    <property type="match status" value="1"/>
</dbReference>
<keyword evidence="1" id="KW-0723">Serine/threonine-protein kinase</keyword>
<dbReference type="AlphaFoldDB" id="A0A370AS87"/>
<dbReference type="InterPro" id="IPR003594">
    <property type="entry name" value="HATPase_dom"/>
</dbReference>
<feature type="domain" description="Histidine kinase/HSP90-like ATPase" evidence="3">
    <location>
        <begin position="27"/>
        <end position="128"/>
    </location>
</feature>
<comment type="caution">
    <text evidence="4">The sequence shown here is derived from an EMBL/GenBank/DDBJ whole genome shotgun (WGS) entry which is preliminary data.</text>
</comment>